<dbReference type="Proteomes" id="UP000003947">
    <property type="component" value="Unassembled WGS sequence"/>
</dbReference>
<dbReference type="PATRIC" id="fig|864069.3.peg.5516"/>
<dbReference type="HOGENOM" id="CLU_2142993_0_0_5"/>
<organism evidence="1 2">
    <name type="scientific">Microvirga lotononidis</name>
    <dbReference type="NCBI Taxonomy" id="864069"/>
    <lineage>
        <taxon>Bacteria</taxon>
        <taxon>Pseudomonadati</taxon>
        <taxon>Pseudomonadota</taxon>
        <taxon>Alphaproteobacteria</taxon>
        <taxon>Hyphomicrobiales</taxon>
        <taxon>Methylobacteriaceae</taxon>
        <taxon>Microvirga</taxon>
    </lineage>
</organism>
<dbReference type="AlphaFoldDB" id="I4YX50"/>
<name>I4YX50_9HYPH</name>
<evidence type="ECO:0000313" key="2">
    <source>
        <dbReference type="Proteomes" id="UP000003947"/>
    </source>
</evidence>
<accession>I4YX50</accession>
<reference evidence="1 2" key="1">
    <citation type="submission" date="2012-02" db="EMBL/GenBank/DDBJ databases">
        <title>Improved High-Quality Draft sequence of Microvirga sp. WSM3557.</title>
        <authorList>
            <consortium name="US DOE Joint Genome Institute"/>
            <person name="Lucas S."/>
            <person name="Han J."/>
            <person name="Lapidus A."/>
            <person name="Cheng J.-F."/>
            <person name="Goodwin L."/>
            <person name="Pitluck S."/>
            <person name="Peters L."/>
            <person name="Zhang X."/>
            <person name="Detter J.C."/>
            <person name="Han C."/>
            <person name="Tapia R."/>
            <person name="Land M."/>
            <person name="Hauser L."/>
            <person name="Kyrpides N."/>
            <person name="Ivanova N."/>
            <person name="Pagani I."/>
            <person name="Brau L."/>
            <person name="Yates R."/>
            <person name="O'Hara G."/>
            <person name="Rui T."/>
            <person name="Howieson J."/>
            <person name="Reeve W."/>
            <person name="Woyke T."/>
        </authorList>
    </citation>
    <scope>NUCLEOTIDE SEQUENCE [LARGE SCALE GENOMIC DNA]</scope>
    <source>
        <strain evidence="1 2">WSM3557</strain>
    </source>
</reference>
<gene>
    <name evidence="1" type="ORF">MicloDRAFT_00051280</name>
</gene>
<dbReference type="EMBL" id="JH660645">
    <property type="protein sequence ID" value="EIM28542.1"/>
    <property type="molecule type" value="Genomic_DNA"/>
</dbReference>
<sequence length="112" mass="12580">MKIGRLPAHCLNEGVSVLRHVERNRQKDISGLVDDFEVPAAPVDLVGFAFLPQFLNGFESLIMGGFQIRDFDSCLVDDPFVHVHKMKVAVHDRTILEIFTRQSSRNGSGICR</sequence>
<evidence type="ECO:0000313" key="1">
    <source>
        <dbReference type="EMBL" id="EIM28542.1"/>
    </source>
</evidence>
<keyword evidence="2" id="KW-1185">Reference proteome</keyword>
<protein>
    <submittedName>
        <fullName evidence="1">Uncharacterized protein</fullName>
    </submittedName>
</protein>
<proteinExistence type="predicted"/>